<dbReference type="NCBIfam" id="NF002326">
    <property type="entry name" value="PRK01286.1-1"/>
    <property type="match status" value="1"/>
</dbReference>
<organism evidence="4 5">
    <name type="scientific">Aureimonas flava</name>
    <dbReference type="NCBI Taxonomy" id="2320271"/>
    <lineage>
        <taxon>Bacteria</taxon>
        <taxon>Pseudomonadati</taxon>
        <taxon>Pseudomonadota</taxon>
        <taxon>Alphaproteobacteria</taxon>
        <taxon>Hyphomicrobiales</taxon>
        <taxon>Aurantimonadaceae</taxon>
        <taxon>Aureimonas</taxon>
    </lineage>
</organism>
<comment type="similarity">
    <text evidence="2">Belongs to the dGTPase family. Type 2 subfamily.</text>
</comment>
<dbReference type="OrthoDB" id="9803619at2"/>
<dbReference type="PROSITE" id="PS51831">
    <property type="entry name" value="HD"/>
    <property type="match status" value="1"/>
</dbReference>
<dbReference type="SMART" id="SM00471">
    <property type="entry name" value="HDc"/>
    <property type="match status" value="1"/>
</dbReference>
<evidence type="ECO:0000256" key="2">
    <source>
        <dbReference type="HAMAP-Rule" id="MF_01212"/>
    </source>
</evidence>
<dbReference type="RefSeq" id="WP_119538085.1">
    <property type="nucleotide sequence ID" value="NZ_QYRN01000001.1"/>
</dbReference>
<dbReference type="InterPro" id="IPR050135">
    <property type="entry name" value="dGTPase-like"/>
</dbReference>
<dbReference type="HAMAP" id="MF_01212">
    <property type="entry name" value="dGTPase_type2"/>
    <property type="match status" value="1"/>
</dbReference>
<dbReference type="GO" id="GO:0008832">
    <property type="term" value="F:dGTPase activity"/>
    <property type="evidence" value="ECO:0007669"/>
    <property type="project" value="TreeGrafter"/>
</dbReference>
<dbReference type="NCBIfam" id="TIGR01353">
    <property type="entry name" value="dGTP_triPase"/>
    <property type="match status" value="1"/>
</dbReference>
<dbReference type="InterPro" id="IPR006261">
    <property type="entry name" value="dGTPase"/>
</dbReference>
<dbReference type="InterPro" id="IPR023023">
    <property type="entry name" value="dNTPase_2"/>
</dbReference>
<evidence type="ECO:0000259" key="3">
    <source>
        <dbReference type="PROSITE" id="PS51831"/>
    </source>
</evidence>
<dbReference type="Pfam" id="PF13286">
    <property type="entry name" value="HD_assoc"/>
    <property type="match status" value="1"/>
</dbReference>
<dbReference type="CDD" id="cd00077">
    <property type="entry name" value="HDc"/>
    <property type="match status" value="1"/>
</dbReference>
<dbReference type="InterPro" id="IPR003607">
    <property type="entry name" value="HD/PDEase_dom"/>
</dbReference>
<dbReference type="SUPFAM" id="SSF109604">
    <property type="entry name" value="HD-domain/PDEase-like"/>
    <property type="match status" value="1"/>
</dbReference>
<keyword evidence="1 2" id="KW-0378">Hydrolase</keyword>
<gene>
    <name evidence="4" type="ORF">D3218_01310</name>
</gene>
<protein>
    <recommendedName>
        <fullName evidence="2">Deoxyguanosinetriphosphate triphosphohydrolase-like protein</fullName>
    </recommendedName>
</protein>
<dbReference type="EMBL" id="QYRN01000001">
    <property type="protein sequence ID" value="RIY03427.1"/>
    <property type="molecule type" value="Genomic_DNA"/>
</dbReference>
<dbReference type="Pfam" id="PF01966">
    <property type="entry name" value="HD"/>
    <property type="match status" value="1"/>
</dbReference>
<dbReference type="PANTHER" id="PTHR11373">
    <property type="entry name" value="DEOXYNUCLEOSIDE TRIPHOSPHATE TRIPHOSPHOHYDROLASE"/>
    <property type="match status" value="1"/>
</dbReference>
<comment type="caution">
    <text evidence="4">The sequence shown here is derived from an EMBL/GenBank/DDBJ whole genome shotgun (WGS) entry which is preliminary data.</text>
</comment>
<accession>A0A3A1WNF3</accession>
<evidence type="ECO:0000256" key="1">
    <source>
        <dbReference type="ARBA" id="ARBA00022801"/>
    </source>
</evidence>
<dbReference type="Gene3D" id="1.10.3210.10">
    <property type="entry name" value="Hypothetical protein af1432"/>
    <property type="match status" value="1"/>
</dbReference>
<proteinExistence type="inferred from homology"/>
<reference evidence="5" key="1">
    <citation type="submission" date="2018-09" db="EMBL/GenBank/DDBJ databases">
        <authorList>
            <person name="Tuo L."/>
        </authorList>
    </citation>
    <scope>NUCLEOTIDE SEQUENCE [LARGE SCALE GENOMIC DNA]</scope>
    <source>
        <strain evidence="5">M2BS4Y-1</strain>
    </source>
</reference>
<dbReference type="AlphaFoldDB" id="A0A3A1WNF3"/>
<dbReference type="NCBIfam" id="NF002328">
    <property type="entry name" value="PRK01286.1-3"/>
    <property type="match status" value="1"/>
</dbReference>
<dbReference type="InterPro" id="IPR006674">
    <property type="entry name" value="HD_domain"/>
</dbReference>
<dbReference type="Proteomes" id="UP000265750">
    <property type="component" value="Unassembled WGS sequence"/>
</dbReference>
<sequence length="404" mass="45253">MSDWTTQGIGTGHDGLAPYAVHAAGSRGRLVPEPDSRTRTPFQRDRDRIVHSTAFRRLKHKTQVFVAYEGDHYRTRLTHTIEVSQIARAFARALRLDEDLTEAIALVHDFGHTPFGHAGERALDRRLQAFGGFDHNAQSLRIVTALERRYAEFDGLNLTFETLEGLVKHNGPLTGPHAKAGHDVPPQIAAFDRRFPLALDRFASLEAQAAAISDDIAYNTHDLDDGLRAGLLSLEDLGQLDLAGDILREVRARHPGLDAVRTGHEIMRRHITRMVEDVIATTLARLAEEAVGSVEDVRAATGTIVDFSPRMRAQVAQTRDFLFRRVYRNPMVFGTMERAERVVEELFDRFCERPTLLPDGWSEAASGLPPERLARHVGDYLSGMTDSFALAEHRRLFDDTADLR</sequence>
<dbReference type="PANTHER" id="PTHR11373:SF43">
    <property type="entry name" value="DEOXYGUANOSINETRIPHOSPHATE TRIPHOSPHOHYDROLASE-LIKE PROTEIN"/>
    <property type="match status" value="1"/>
</dbReference>
<dbReference type="GO" id="GO:0006203">
    <property type="term" value="P:dGTP catabolic process"/>
    <property type="evidence" value="ECO:0007669"/>
    <property type="project" value="TreeGrafter"/>
</dbReference>
<feature type="domain" description="HD" evidence="3">
    <location>
        <begin position="76"/>
        <end position="219"/>
    </location>
</feature>
<evidence type="ECO:0000313" key="4">
    <source>
        <dbReference type="EMBL" id="RIY03427.1"/>
    </source>
</evidence>
<name>A0A3A1WNF3_9HYPH</name>
<evidence type="ECO:0000313" key="5">
    <source>
        <dbReference type="Proteomes" id="UP000265750"/>
    </source>
</evidence>
<dbReference type="InterPro" id="IPR026875">
    <property type="entry name" value="PHydrolase_assoc_dom"/>
</dbReference>
<keyword evidence="5" id="KW-1185">Reference proteome</keyword>